<feature type="compositionally biased region" description="Polar residues" evidence="1">
    <location>
        <begin position="39"/>
        <end position="51"/>
    </location>
</feature>
<name>A0A3P3ZGZ0_LEIBR</name>
<dbReference type="EMBL" id="LS997633">
    <property type="protein sequence ID" value="SYZ69541.1"/>
    <property type="molecule type" value="Genomic_DNA"/>
</dbReference>
<sequence>MQRLSSNALRRSSAGCSAWLAVSGLRTTRVVLVPRREVSSSAPPANGSAESIRSPPEISVADATQGAPELDTRAAEEVRLAQDLGEQAFGENTEILKKVAARGLRSFVVCAVGLGVFTWAMKKKKQELEATAPPAVEAAGDAHAERDEDPTQRYLHEMRGLGFDVDTLEEELEHEQRAKATALRQRAGL</sequence>
<dbReference type="KEGG" id="lbz:LBRM_34_2510"/>
<organism evidence="2 3">
    <name type="scientific">Leishmania braziliensis MHOM/BR/75/M2904</name>
    <dbReference type="NCBI Taxonomy" id="420245"/>
    <lineage>
        <taxon>Eukaryota</taxon>
        <taxon>Discoba</taxon>
        <taxon>Euglenozoa</taxon>
        <taxon>Kinetoplastea</taxon>
        <taxon>Metakinetoplastina</taxon>
        <taxon>Trypanosomatida</taxon>
        <taxon>Trypanosomatidae</taxon>
        <taxon>Leishmaniinae</taxon>
        <taxon>Leishmania</taxon>
        <taxon>Leishmania braziliensis species complex</taxon>
    </lineage>
</organism>
<gene>
    <name evidence="2" type="ORF">LBRM2904_34.2460</name>
</gene>
<feature type="region of interest" description="Disordered" evidence="1">
    <location>
        <begin position="37"/>
        <end position="68"/>
    </location>
</feature>
<proteinExistence type="predicted"/>
<evidence type="ECO:0000313" key="3">
    <source>
        <dbReference type="Proteomes" id="UP000319462"/>
    </source>
</evidence>
<accession>A0A3P3ZGZ0</accession>
<protein>
    <submittedName>
        <fullName evidence="2">Hypothetical_protein</fullName>
    </submittedName>
</protein>
<reference evidence="2 3" key="1">
    <citation type="submission" date="2018-09" db="EMBL/GenBank/DDBJ databases">
        <authorList>
            <person name="Peiro R."/>
            <person name="Begona"/>
            <person name="Cbmso G."/>
            <person name="Lopez M."/>
            <person name="Gonzalez S."/>
        </authorList>
    </citation>
    <scope>NUCLEOTIDE SEQUENCE [LARGE SCALE GENOMIC DNA]</scope>
</reference>
<dbReference type="RefSeq" id="XP_003723229.1">
    <property type="nucleotide sequence ID" value="XM_003723181.1"/>
</dbReference>
<dbReference type="Proteomes" id="UP000319462">
    <property type="component" value="Chromosome 34"/>
</dbReference>
<dbReference type="AlphaFoldDB" id="A0A3P3ZGZ0"/>
<evidence type="ECO:0000256" key="1">
    <source>
        <dbReference type="SAM" id="MobiDB-lite"/>
    </source>
</evidence>
<dbReference type="VEuPathDB" id="TriTrypDB:LbrM.34.2510"/>
<evidence type="ECO:0000313" key="2">
    <source>
        <dbReference type="EMBL" id="SYZ69541.1"/>
    </source>
</evidence>